<gene>
    <name evidence="1" type="ORF">OE88DRAFT_1712824</name>
</gene>
<dbReference type="Proteomes" id="UP000305948">
    <property type="component" value="Unassembled WGS sequence"/>
</dbReference>
<dbReference type="OrthoDB" id="5386199at2759"/>
<accession>A0A5C3N0G1</accession>
<reference evidence="1 2" key="1">
    <citation type="journal article" date="2019" name="Nat. Ecol. Evol.">
        <title>Megaphylogeny resolves global patterns of mushroom evolution.</title>
        <authorList>
            <person name="Varga T."/>
            <person name="Krizsan K."/>
            <person name="Foldi C."/>
            <person name="Dima B."/>
            <person name="Sanchez-Garcia M."/>
            <person name="Sanchez-Ramirez S."/>
            <person name="Szollosi G.J."/>
            <person name="Szarkandi J.G."/>
            <person name="Papp V."/>
            <person name="Albert L."/>
            <person name="Andreopoulos W."/>
            <person name="Angelini C."/>
            <person name="Antonin V."/>
            <person name="Barry K.W."/>
            <person name="Bougher N.L."/>
            <person name="Buchanan P."/>
            <person name="Buyck B."/>
            <person name="Bense V."/>
            <person name="Catcheside P."/>
            <person name="Chovatia M."/>
            <person name="Cooper J."/>
            <person name="Damon W."/>
            <person name="Desjardin D."/>
            <person name="Finy P."/>
            <person name="Geml J."/>
            <person name="Haridas S."/>
            <person name="Hughes K."/>
            <person name="Justo A."/>
            <person name="Karasinski D."/>
            <person name="Kautmanova I."/>
            <person name="Kiss B."/>
            <person name="Kocsube S."/>
            <person name="Kotiranta H."/>
            <person name="LaButti K.M."/>
            <person name="Lechner B.E."/>
            <person name="Liimatainen K."/>
            <person name="Lipzen A."/>
            <person name="Lukacs Z."/>
            <person name="Mihaltcheva S."/>
            <person name="Morgado L.N."/>
            <person name="Niskanen T."/>
            <person name="Noordeloos M.E."/>
            <person name="Ohm R.A."/>
            <person name="Ortiz-Santana B."/>
            <person name="Ovrebo C."/>
            <person name="Racz N."/>
            <person name="Riley R."/>
            <person name="Savchenko A."/>
            <person name="Shiryaev A."/>
            <person name="Soop K."/>
            <person name="Spirin V."/>
            <person name="Szebenyi C."/>
            <person name="Tomsovsky M."/>
            <person name="Tulloss R.E."/>
            <person name="Uehling J."/>
            <person name="Grigoriev I.V."/>
            <person name="Vagvolgyi C."/>
            <person name="Papp T."/>
            <person name="Martin F.M."/>
            <person name="Miettinen O."/>
            <person name="Hibbett D.S."/>
            <person name="Nagy L.G."/>
        </authorList>
    </citation>
    <scope>NUCLEOTIDE SEQUENCE [LARGE SCALE GENOMIC DNA]</scope>
    <source>
        <strain evidence="1 2">OMC1185</strain>
    </source>
</reference>
<evidence type="ECO:0000313" key="2">
    <source>
        <dbReference type="Proteomes" id="UP000305948"/>
    </source>
</evidence>
<name>A0A5C3N0G1_9AGAM</name>
<organism evidence="1 2">
    <name type="scientific">Heliocybe sulcata</name>
    <dbReference type="NCBI Taxonomy" id="5364"/>
    <lineage>
        <taxon>Eukaryota</taxon>
        <taxon>Fungi</taxon>
        <taxon>Dikarya</taxon>
        <taxon>Basidiomycota</taxon>
        <taxon>Agaricomycotina</taxon>
        <taxon>Agaricomycetes</taxon>
        <taxon>Gloeophyllales</taxon>
        <taxon>Gloeophyllaceae</taxon>
        <taxon>Heliocybe</taxon>
    </lineage>
</organism>
<dbReference type="AlphaFoldDB" id="A0A5C3N0G1"/>
<sequence>MFVIESSLPTSARIALAATAFGTSGVSTALVSWVGKPYVATLRPILAEGETLDPKQIVTSVEMTTYTLTLKRRVTKVYDTSFLVPAERAFAAWKLAEKLLLTSEELENKLPEHGSEETIAETFAEDGKSLGRWIVKWQVYPDMQSVVGECHQVGHVVKIFNVHEELLEYPIR</sequence>
<protein>
    <submittedName>
        <fullName evidence="1">Uncharacterized protein</fullName>
    </submittedName>
</protein>
<keyword evidence="2" id="KW-1185">Reference proteome</keyword>
<dbReference type="EMBL" id="ML213512">
    <property type="protein sequence ID" value="TFK50950.1"/>
    <property type="molecule type" value="Genomic_DNA"/>
</dbReference>
<proteinExistence type="predicted"/>
<evidence type="ECO:0000313" key="1">
    <source>
        <dbReference type="EMBL" id="TFK50950.1"/>
    </source>
</evidence>